<dbReference type="EMBL" id="LR881183">
    <property type="protein sequence ID" value="CAD5243395.1"/>
    <property type="molecule type" value="Genomic_DNA"/>
</dbReference>
<dbReference type="Proteomes" id="UP000516304">
    <property type="component" value="Chromosome TIRI35C"/>
</dbReference>
<dbReference type="AlphaFoldDB" id="A0A7G2D4N6"/>
<keyword evidence="2" id="KW-1185">Reference proteome</keyword>
<name>A0A7G2D4N6_9EURY</name>
<gene>
    <name evidence="1" type="ORF">TIRI35C_0241</name>
</gene>
<protein>
    <submittedName>
        <fullName evidence="1">Uncharacterized protein</fullName>
    </submittedName>
</protein>
<dbReference type="KEGG" id="tcq:TIRI35C_0241"/>
<organism evidence="1 2">
    <name type="scientific">Thermococcus camini</name>
    <dbReference type="NCBI Taxonomy" id="2016373"/>
    <lineage>
        <taxon>Archaea</taxon>
        <taxon>Methanobacteriati</taxon>
        <taxon>Methanobacteriota</taxon>
        <taxon>Thermococci</taxon>
        <taxon>Thermococcales</taxon>
        <taxon>Thermococcaceae</taxon>
        <taxon>Thermococcus</taxon>
    </lineage>
</organism>
<sequence>MGEKILCLMLGLLVLGVMFSIVNATSDVQRYSNVSLDRTELDLIQKEQFDPKMREYYRILRLMELNGINTEDFLLMLEKRIRKTHEQITTDEAITLAKQYYQQKTGRRFDYRILKILEIGESLKPMGSTEVDTIYDIYNPPTKIYVQTRTKLKFDILDAQYVGMATYVHIKPQFQSLHGYKAHYDYTWQSYYSPEDEKNWVINDLKKKYGIQEYMIEKVHIKYFINAKARKVYYEGLTVGVSMGTTIAGYVEYNYSWIELWSEANYYPDSKTWSNVGYPNDWEGGVEKIRNNMEVHTSAGYAMVGYTPYPAFSYREFGAGSETHIPLKIYSSIWHQQ</sequence>
<reference evidence="1 2" key="1">
    <citation type="submission" date="2020-09" db="EMBL/GenBank/DDBJ databases">
        <authorList>
            <person name="Courtine D."/>
        </authorList>
    </citation>
    <scope>NUCLEOTIDE SEQUENCE [LARGE SCALE GENOMIC DNA]</scope>
    <source>
        <strain evidence="1 2">IRI35c</strain>
    </source>
</reference>
<accession>A0A7G2D4N6</accession>
<evidence type="ECO:0000313" key="1">
    <source>
        <dbReference type="EMBL" id="CAD5243395.1"/>
    </source>
</evidence>
<proteinExistence type="predicted"/>
<evidence type="ECO:0000313" key="2">
    <source>
        <dbReference type="Proteomes" id="UP000516304"/>
    </source>
</evidence>